<dbReference type="GO" id="GO:0046872">
    <property type="term" value="F:metal ion binding"/>
    <property type="evidence" value="ECO:0007669"/>
    <property type="project" value="InterPro"/>
</dbReference>
<gene>
    <name evidence="1" type="ORF">Ccl03g_52370</name>
    <name evidence="2" type="ORF">G5B26_01135</name>
</gene>
<evidence type="ECO:0000313" key="4">
    <source>
        <dbReference type="Proteomes" id="UP000719916"/>
    </source>
</evidence>
<reference evidence="2" key="3">
    <citation type="submission" date="2020-02" db="EMBL/GenBank/DDBJ databases">
        <authorList>
            <person name="Littmann E."/>
            <person name="Sorbara M."/>
        </authorList>
    </citation>
    <scope>NUCLEOTIDE SEQUENCE</scope>
    <source>
        <strain evidence="2">MSK.2.26</strain>
    </source>
</reference>
<dbReference type="EMBL" id="JAAISW010000001">
    <property type="protein sequence ID" value="NSJ42205.1"/>
    <property type="molecule type" value="Genomic_DNA"/>
</dbReference>
<accession>A0A829WHW8</accession>
<dbReference type="Proteomes" id="UP000315200">
    <property type="component" value="Unassembled WGS sequence"/>
</dbReference>
<dbReference type="SUPFAM" id="SSF52768">
    <property type="entry name" value="Arginase/deacetylase"/>
    <property type="match status" value="1"/>
</dbReference>
<dbReference type="PANTHER" id="PTHR11358">
    <property type="entry name" value="ARGINASE/AGMATINASE"/>
    <property type="match status" value="1"/>
</dbReference>
<dbReference type="Gene3D" id="3.40.800.10">
    <property type="entry name" value="Ureohydrolase domain"/>
    <property type="match status" value="1"/>
</dbReference>
<name>A0A829WHW8_9FIRM</name>
<organism evidence="1 3">
    <name type="scientific">Enterocloster clostridioformis</name>
    <dbReference type="NCBI Taxonomy" id="1531"/>
    <lineage>
        <taxon>Bacteria</taxon>
        <taxon>Bacillati</taxon>
        <taxon>Bacillota</taxon>
        <taxon>Clostridia</taxon>
        <taxon>Lachnospirales</taxon>
        <taxon>Lachnospiraceae</taxon>
        <taxon>Enterocloster</taxon>
    </lineage>
</organism>
<evidence type="ECO:0000313" key="3">
    <source>
        <dbReference type="Proteomes" id="UP000315200"/>
    </source>
</evidence>
<reference evidence="2 4" key="2">
    <citation type="journal article" date="2020" name="Cell Host Microbe">
        <title>Functional and Genomic Variation between Human-Derived Isolates of Lachnospiraceae Reveals Inter- and Intra-Species Diversity.</title>
        <authorList>
            <person name="Sorbara M.T."/>
            <person name="Littmann E.R."/>
            <person name="Fontana E."/>
            <person name="Moody T.U."/>
            <person name="Kohout C.E."/>
            <person name="Gjonbalaj M."/>
            <person name="Eaton V."/>
            <person name="Seok R."/>
            <person name="Leiner I.M."/>
            <person name="Pamer E.G."/>
        </authorList>
    </citation>
    <scope>NUCLEOTIDE SEQUENCE [LARGE SCALE GENOMIC DNA]</scope>
    <source>
        <strain evidence="2 4">MSK.2.26</strain>
    </source>
</reference>
<dbReference type="GO" id="GO:0033389">
    <property type="term" value="P:putrescine biosynthetic process from arginine, via agmatine"/>
    <property type="evidence" value="ECO:0007669"/>
    <property type="project" value="TreeGrafter"/>
</dbReference>
<dbReference type="PANTHER" id="PTHR11358:SF41">
    <property type="entry name" value="ARGINASE"/>
    <property type="match status" value="1"/>
</dbReference>
<sequence>MGLLENKKLENKKLENNNIVIMNFTGAYEKQEFYGDLGAVWLDLRDIQGTNCYCDEEAEAAIKERIRPMGPFGIHFLDSGNYHYVSKIWLDKVEGEFELLVFDHHTDMQMPIFGNILSCGGWIQAALDTNTGLKRVYLAGPSCMEAEADGKRVVGINEEELKVPGCISRHMEDSGLPLYISLDKDILNRSCAVTNWDQGETQLEDVLACIKEAASCRRIIGVDVCGEEPEQEGIRASQINQNTNREIICKLMEVCGILCP</sequence>
<protein>
    <submittedName>
        <fullName evidence="1">Arginase</fullName>
    </submittedName>
</protein>
<evidence type="ECO:0000313" key="1">
    <source>
        <dbReference type="EMBL" id="GEA39524.1"/>
    </source>
</evidence>
<dbReference type="EMBL" id="BJLB01000001">
    <property type="protein sequence ID" value="GEA39524.1"/>
    <property type="molecule type" value="Genomic_DNA"/>
</dbReference>
<dbReference type="GO" id="GO:0008783">
    <property type="term" value="F:agmatinase activity"/>
    <property type="evidence" value="ECO:0007669"/>
    <property type="project" value="TreeGrafter"/>
</dbReference>
<comment type="caution">
    <text evidence="1">The sequence shown here is derived from an EMBL/GenBank/DDBJ whole genome shotgun (WGS) entry which is preliminary data.</text>
</comment>
<dbReference type="RefSeq" id="WP_002585627.1">
    <property type="nucleotide sequence ID" value="NZ_BJLB01000001.1"/>
</dbReference>
<dbReference type="InterPro" id="IPR023696">
    <property type="entry name" value="Ureohydrolase_dom_sf"/>
</dbReference>
<reference evidence="1 3" key="1">
    <citation type="submission" date="2019-06" db="EMBL/GenBank/DDBJ databases">
        <title>Draft genome sequence of [Clostridium] clostridioforme NBRC 113352.</title>
        <authorList>
            <person name="Miura T."/>
            <person name="Furukawa M."/>
            <person name="Shimamura M."/>
            <person name="Ohyama Y."/>
            <person name="Yamazoe A."/>
            <person name="Kawasaki H."/>
        </authorList>
    </citation>
    <scope>NUCLEOTIDE SEQUENCE [LARGE SCALE GENOMIC DNA]</scope>
    <source>
        <strain evidence="1 3">NBRC 113352</strain>
    </source>
</reference>
<dbReference type="InterPro" id="IPR006035">
    <property type="entry name" value="Ureohydrolase"/>
</dbReference>
<dbReference type="AlphaFoldDB" id="A0A829WHW8"/>
<evidence type="ECO:0000313" key="2">
    <source>
        <dbReference type="EMBL" id="NSJ42205.1"/>
    </source>
</evidence>
<proteinExistence type="predicted"/>
<dbReference type="Proteomes" id="UP000719916">
    <property type="component" value="Unassembled WGS sequence"/>
</dbReference>